<keyword evidence="3" id="KW-1185">Reference proteome</keyword>
<dbReference type="AlphaFoldDB" id="A0A0D2BY90"/>
<name>A0A0D2BY90_9EURO</name>
<organism evidence="2 3">
    <name type="scientific">Exophiala oligosperma</name>
    <dbReference type="NCBI Taxonomy" id="215243"/>
    <lineage>
        <taxon>Eukaryota</taxon>
        <taxon>Fungi</taxon>
        <taxon>Dikarya</taxon>
        <taxon>Ascomycota</taxon>
        <taxon>Pezizomycotina</taxon>
        <taxon>Eurotiomycetes</taxon>
        <taxon>Chaetothyriomycetidae</taxon>
        <taxon>Chaetothyriales</taxon>
        <taxon>Herpotrichiellaceae</taxon>
        <taxon>Exophiala</taxon>
    </lineage>
</organism>
<proteinExistence type="predicted"/>
<protein>
    <submittedName>
        <fullName evidence="2">Uncharacterized protein</fullName>
    </submittedName>
</protein>
<dbReference type="VEuPathDB" id="FungiDB:PV06_05993"/>
<dbReference type="Proteomes" id="UP000053342">
    <property type="component" value="Unassembled WGS sequence"/>
</dbReference>
<evidence type="ECO:0000313" key="2">
    <source>
        <dbReference type="EMBL" id="KIW42442.1"/>
    </source>
</evidence>
<sequence>MAVLPENLDHKPSHDTRQKIFQAFFGTSLARVNHNHSQQYFSYYERELAMLKFGSLTSTATSRNELLVTTHTDLIEIVDVVRSAADNKLNLIQALQKRHPGTDATASRTLNLFVRLWLMLNVREAEALLHAPQTYLLHWSDKQTLPEFVAEAFPTSRWKIEAKDSRLHPSFTAVFMVDICGLKLEWTDCLADHLRLDRRHNALRVYSYKGLLQAHLNTYQSTGANNESPLPERLLMETIWSLNLLFPQWDQNTNALLKKHQQTFQQAGPYNGPPTLNLAEFQYWRDRLMELHDVVFLAPPASWAQLWRDRRNPQQFWTFWLALVILWLTLISTVAGIVQAWASIKSLDS</sequence>
<dbReference type="GeneID" id="27358067"/>
<gene>
    <name evidence="2" type="ORF">PV06_05993</name>
</gene>
<accession>A0A0D2BY90</accession>
<dbReference type="STRING" id="215243.A0A0D2BY90"/>
<evidence type="ECO:0000256" key="1">
    <source>
        <dbReference type="SAM" id="Phobius"/>
    </source>
</evidence>
<evidence type="ECO:0000313" key="3">
    <source>
        <dbReference type="Proteomes" id="UP000053342"/>
    </source>
</evidence>
<dbReference type="RefSeq" id="XP_016262658.1">
    <property type="nucleotide sequence ID" value="XM_016407054.1"/>
</dbReference>
<keyword evidence="1" id="KW-1133">Transmembrane helix</keyword>
<dbReference type="HOGENOM" id="CLU_053383_1_0_1"/>
<dbReference type="EMBL" id="KN847336">
    <property type="protein sequence ID" value="KIW42442.1"/>
    <property type="molecule type" value="Genomic_DNA"/>
</dbReference>
<feature type="transmembrane region" description="Helical" evidence="1">
    <location>
        <begin position="317"/>
        <end position="342"/>
    </location>
</feature>
<keyword evidence="1" id="KW-0812">Transmembrane</keyword>
<dbReference type="OrthoDB" id="5428890at2759"/>
<keyword evidence="1" id="KW-0472">Membrane</keyword>
<reference evidence="2 3" key="1">
    <citation type="submission" date="2015-01" db="EMBL/GenBank/DDBJ databases">
        <title>The Genome Sequence of Exophiala oligosperma CBS72588.</title>
        <authorList>
            <consortium name="The Broad Institute Genomics Platform"/>
            <person name="Cuomo C."/>
            <person name="de Hoog S."/>
            <person name="Gorbushina A."/>
            <person name="Stielow B."/>
            <person name="Teixiera M."/>
            <person name="Abouelleil A."/>
            <person name="Chapman S.B."/>
            <person name="Priest M."/>
            <person name="Young S.K."/>
            <person name="Wortman J."/>
            <person name="Nusbaum C."/>
            <person name="Birren B."/>
        </authorList>
    </citation>
    <scope>NUCLEOTIDE SEQUENCE [LARGE SCALE GENOMIC DNA]</scope>
    <source>
        <strain evidence="2 3">CBS 72588</strain>
    </source>
</reference>